<gene>
    <name evidence="2" type="ORF">GCM10011374_40740</name>
</gene>
<name>A0A917H9E0_9MICC</name>
<organism evidence="2 3">
    <name type="scientific">Kocuria dechangensis</name>
    <dbReference type="NCBI Taxonomy" id="1176249"/>
    <lineage>
        <taxon>Bacteria</taxon>
        <taxon>Bacillati</taxon>
        <taxon>Actinomycetota</taxon>
        <taxon>Actinomycetes</taxon>
        <taxon>Micrococcales</taxon>
        <taxon>Micrococcaceae</taxon>
        <taxon>Kocuria</taxon>
    </lineage>
</organism>
<reference evidence="2" key="1">
    <citation type="journal article" date="2014" name="Int. J. Syst. Evol. Microbiol.">
        <title>Complete genome sequence of Corynebacterium casei LMG S-19264T (=DSM 44701T), isolated from a smear-ripened cheese.</title>
        <authorList>
            <consortium name="US DOE Joint Genome Institute (JGI-PGF)"/>
            <person name="Walter F."/>
            <person name="Albersmeier A."/>
            <person name="Kalinowski J."/>
            <person name="Ruckert C."/>
        </authorList>
    </citation>
    <scope>NUCLEOTIDE SEQUENCE</scope>
    <source>
        <strain evidence="2">CGMCC 1.12187</strain>
    </source>
</reference>
<protein>
    <recommendedName>
        <fullName evidence="4">Endonuclease/exonuclease/phosphatase family protein</fullName>
    </recommendedName>
</protein>
<evidence type="ECO:0000313" key="3">
    <source>
        <dbReference type="Proteomes" id="UP000638848"/>
    </source>
</evidence>
<dbReference type="Proteomes" id="UP000638848">
    <property type="component" value="Unassembled WGS sequence"/>
</dbReference>
<dbReference type="Gene3D" id="3.60.10.10">
    <property type="entry name" value="Endonuclease/exonuclease/phosphatase"/>
    <property type="match status" value="1"/>
</dbReference>
<dbReference type="RefSeq" id="WP_188540505.1">
    <property type="nucleotide sequence ID" value="NZ_BMEQ01000050.1"/>
</dbReference>
<accession>A0A917H9E0</accession>
<dbReference type="EMBL" id="BMEQ01000050">
    <property type="protein sequence ID" value="GGG71854.1"/>
    <property type="molecule type" value="Genomic_DNA"/>
</dbReference>
<dbReference type="AlphaFoldDB" id="A0A917H9E0"/>
<proteinExistence type="predicted"/>
<feature type="chain" id="PRO_5038888248" description="Endonuclease/exonuclease/phosphatase family protein" evidence="1">
    <location>
        <begin position="30"/>
        <end position="273"/>
    </location>
</feature>
<dbReference type="SUPFAM" id="SSF56219">
    <property type="entry name" value="DNase I-like"/>
    <property type="match status" value="1"/>
</dbReference>
<evidence type="ECO:0000313" key="2">
    <source>
        <dbReference type="EMBL" id="GGG71854.1"/>
    </source>
</evidence>
<sequence>MRTPRVPALLSTAVAVVLAGTALTPAAAAAPETAPAGGPESSSLLQLNLCLSGVAGCYPNTEYPAVVEEAITTIGTHAPDAVTVNEACSGNIARIAEETGYDYRFTTVIYRGAPLECTDPTGRGVYGNAVLTDGTITGTEEGAFGAQLGSEERRWLCVQDDEAVRACTAHLSVAGSPAQAATNDAQCQELTAILGRDGQSQATIFAGDVNRQQPCAPAGFWATSDAAAAQAPGIQHAYGSRAWLLAPRTEIVPMTYTDHHGLLTHARLRPAAA</sequence>
<dbReference type="InterPro" id="IPR036691">
    <property type="entry name" value="Endo/exonu/phosph_ase_sf"/>
</dbReference>
<evidence type="ECO:0008006" key="4">
    <source>
        <dbReference type="Google" id="ProtNLM"/>
    </source>
</evidence>
<feature type="signal peptide" evidence="1">
    <location>
        <begin position="1"/>
        <end position="29"/>
    </location>
</feature>
<keyword evidence="3" id="KW-1185">Reference proteome</keyword>
<comment type="caution">
    <text evidence="2">The sequence shown here is derived from an EMBL/GenBank/DDBJ whole genome shotgun (WGS) entry which is preliminary data.</text>
</comment>
<reference evidence="2" key="2">
    <citation type="submission" date="2020-09" db="EMBL/GenBank/DDBJ databases">
        <authorList>
            <person name="Sun Q."/>
            <person name="Zhou Y."/>
        </authorList>
    </citation>
    <scope>NUCLEOTIDE SEQUENCE</scope>
    <source>
        <strain evidence="2">CGMCC 1.12187</strain>
    </source>
</reference>
<keyword evidence="1" id="KW-0732">Signal</keyword>
<evidence type="ECO:0000256" key="1">
    <source>
        <dbReference type="SAM" id="SignalP"/>
    </source>
</evidence>